<evidence type="ECO:0000313" key="3">
    <source>
        <dbReference type="Proteomes" id="UP000217265"/>
    </source>
</evidence>
<name>A0A290Q8M9_9BACT</name>
<sequence>MKFLSLLSKNWRLFALTPVMALALLSGCSNSEERIVEAAEKRYAFVKVGMTKQALIAKLGEPVNKQDARYRWETIAGPEMNASLEVRFDSADKVTSVARSRESHD</sequence>
<evidence type="ECO:0008006" key="4">
    <source>
        <dbReference type="Google" id="ProtNLM"/>
    </source>
</evidence>
<protein>
    <recommendedName>
        <fullName evidence="4">Lipoprotein SmpA/OmlA domain-containing protein</fullName>
    </recommendedName>
</protein>
<gene>
    <name evidence="2" type="ORF">CMV30_14120</name>
</gene>
<dbReference type="KEGG" id="vbh:CMV30_14120"/>
<proteinExistence type="predicted"/>
<keyword evidence="3" id="KW-1185">Reference proteome</keyword>
<dbReference type="AlphaFoldDB" id="A0A290Q8M9"/>
<dbReference type="EMBL" id="CP023344">
    <property type="protein sequence ID" value="ATC65009.1"/>
    <property type="molecule type" value="Genomic_DNA"/>
</dbReference>
<feature type="chain" id="PRO_5012922702" description="Lipoprotein SmpA/OmlA domain-containing protein" evidence="1">
    <location>
        <begin position="32"/>
        <end position="105"/>
    </location>
</feature>
<organism evidence="2 3">
    <name type="scientific">Nibricoccus aquaticus</name>
    <dbReference type="NCBI Taxonomy" id="2576891"/>
    <lineage>
        <taxon>Bacteria</taxon>
        <taxon>Pseudomonadati</taxon>
        <taxon>Verrucomicrobiota</taxon>
        <taxon>Opitutia</taxon>
        <taxon>Opitutales</taxon>
        <taxon>Opitutaceae</taxon>
        <taxon>Nibricoccus</taxon>
    </lineage>
</organism>
<keyword evidence="1" id="KW-0732">Signal</keyword>
<evidence type="ECO:0000313" key="2">
    <source>
        <dbReference type="EMBL" id="ATC65009.1"/>
    </source>
</evidence>
<evidence type="ECO:0000256" key="1">
    <source>
        <dbReference type="SAM" id="SignalP"/>
    </source>
</evidence>
<reference evidence="2 3" key="1">
    <citation type="submission" date="2017-09" db="EMBL/GenBank/DDBJ databases">
        <title>Complete genome sequence of Verrucomicrobial strain HZ-65, isolated from freshwater.</title>
        <authorList>
            <person name="Choi A."/>
        </authorList>
    </citation>
    <scope>NUCLEOTIDE SEQUENCE [LARGE SCALE GENOMIC DNA]</scope>
    <source>
        <strain evidence="2 3">HZ-65</strain>
    </source>
</reference>
<dbReference type="Proteomes" id="UP000217265">
    <property type="component" value="Chromosome"/>
</dbReference>
<feature type="signal peptide" evidence="1">
    <location>
        <begin position="1"/>
        <end position="31"/>
    </location>
</feature>
<accession>A0A290Q8M9</accession>
<dbReference type="RefSeq" id="WP_096056640.1">
    <property type="nucleotide sequence ID" value="NZ_CP023344.1"/>
</dbReference>
<dbReference type="PROSITE" id="PS51257">
    <property type="entry name" value="PROKAR_LIPOPROTEIN"/>
    <property type="match status" value="1"/>
</dbReference>